<evidence type="ECO:0000259" key="6">
    <source>
        <dbReference type="Pfam" id="PF01494"/>
    </source>
</evidence>
<keyword evidence="5 7" id="KW-0503">Monooxygenase</keyword>
<dbReference type="EMBL" id="JAHKNG010000005">
    <property type="protein sequence ID" value="MBU3029504.1"/>
    <property type="molecule type" value="Genomic_DNA"/>
</dbReference>
<keyword evidence="4" id="KW-0560">Oxidoreductase</keyword>
<dbReference type="GO" id="GO:0004497">
    <property type="term" value="F:monooxygenase activity"/>
    <property type="evidence" value="ECO:0007669"/>
    <property type="project" value="UniProtKB-KW"/>
</dbReference>
<proteinExistence type="predicted"/>
<name>A0ABS6AFY2_9RHOB</name>
<dbReference type="Pfam" id="PF01494">
    <property type="entry name" value="FAD_binding_3"/>
    <property type="match status" value="2"/>
</dbReference>
<keyword evidence="2" id="KW-0285">Flavoprotein</keyword>
<dbReference type="Proteomes" id="UP001166191">
    <property type="component" value="Unassembled WGS sequence"/>
</dbReference>
<protein>
    <submittedName>
        <fullName evidence="7">FAD-dependent monooxygenase</fullName>
    </submittedName>
</protein>
<comment type="cofactor">
    <cofactor evidence="1">
        <name>FAD</name>
        <dbReference type="ChEBI" id="CHEBI:57692"/>
    </cofactor>
</comment>
<evidence type="ECO:0000256" key="3">
    <source>
        <dbReference type="ARBA" id="ARBA00022827"/>
    </source>
</evidence>
<gene>
    <name evidence="7" type="ORF">KNW02_05125</name>
</gene>
<dbReference type="PANTHER" id="PTHR13789:SF318">
    <property type="entry name" value="GERANYLGERANYL DIPHOSPHATE REDUCTASE"/>
    <property type="match status" value="1"/>
</dbReference>
<evidence type="ECO:0000256" key="1">
    <source>
        <dbReference type="ARBA" id="ARBA00001974"/>
    </source>
</evidence>
<feature type="domain" description="FAD-binding" evidence="6">
    <location>
        <begin position="10"/>
        <end position="132"/>
    </location>
</feature>
<keyword evidence="8" id="KW-1185">Reference proteome</keyword>
<evidence type="ECO:0000313" key="7">
    <source>
        <dbReference type="EMBL" id="MBU3029504.1"/>
    </source>
</evidence>
<sequence length="376" mass="41119">MTGALRDRGVEIVGAGIAGLTAALALARRGARVRVLERAPEIREVGAGLQISPNAMRVLAELGLSGGMARASLRSHAVQLRDASGAPVARLDLVRHRPADEFRLIHRASLIALLTQAAQEAGVRIALDHEVDRLPDAPLVIGADGLRSMVRAVLNGREVPFFTHQTAWRCLIPDRGDARPEAEVFMGPGRHLVSYPLAGGRRNLVAVLERHEWQAEGWAHRDDPGNLRRAFAGFGGRVPDWLAAVNETHVWGLFRHEVARIWQDGRAVLIGDAAHPTLPFMAQGAVMAIEDAWLLAACLDAEPDQPRALARFEALRRPRVTRIVAAANANARNYHLTGLKRRAGHSLLRAASRLAPGRLLGRFDWLYDYDPVAERP</sequence>
<evidence type="ECO:0000256" key="2">
    <source>
        <dbReference type="ARBA" id="ARBA00022630"/>
    </source>
</evidence>
<evidence type="ECO:0000313" key="8">
    <source>
        <dbReference type="Proteomes" id="UP001166191"/>
    </source>
</evidence>
<evidence type="ECO:0000256" key="5">
    <source>
        <dbReference type="ARBA" id="ARBA00023033"/>
    </source>
</evidence>
<dbReference type="InterPro" id="IPR050493">
    <property type="entry name" value="FAD-dep_Monooxygenase_BioMet"/>
</dbReference>
<dbReference type="InterPro" id="IPR002938">
    <property type="entry name" value="FAD-bd"/>
</dbReference>
<comment type="caution">
    <text evidence="7">The sequence shown here is derived from an EMBL/GenBank/DDBJ whole genome shotgun (WGS) entry which is preliminary data.</text>
</comment>
<dbReference type="RefSeq" id="WP_216032192.1">
    <property type="nucleotide sequence ID" value="NZ_JAHKNG010000005.1"/>
</dbReference>
<feature type="domain" description="FAD-binding" evidence="6">
    <location>
        <begin position="137"/>
        <end position="326"/>
    </location>
</feature>
<dbReference type="PANTHER" id="PTHR13789">
    <property type="entry name" value="MONOOXYGENASE"/>
    <property type="match status" value="1"/>
</dbReference>
<keyword evidence="3" id="KW-0274">FAD</keyword>
<organism evidence="7 8">
    <name type="scientific">Paracoccus marinaquae</name>
    <dbReference type="NCBI Taxonomy" id="2841926"/>
    <lineage>
        <taxon>Bacteria</taxon>
        <taxon>Pseudomonadati</taxon>
        <taxon>Pseudomonadota</taxon>
        <taxon>Alphaproteobacteria</taxon>
        <taxon>Rhodobacterales</taxon>
        <taxon>Paracoccaceae</taxon>
        <taxon>Paracoccus</taxon>
    </lineage>
</organism>
<evidence type="ECO:0000256" key="4">
    <source>
        <dbReference type="ARBA" id="ARBA00023002"/>
    </source>
</evidence>
<reference evidence="7" key="1">
    <citation type="submission" date="2021-06" db="EMBL/GenBank/DDBJ databases">
        <title>Paracoccus bacterium XHP0099 sp. nov., isolated from the surface waters of the Yellow Sea.</title>
        <authorList>
            <person name="Xue H."/>
            <person name="Zhang D."/>
        </authorList>
    </citation>
    <scope>NUCLEOTIDE SEQUENCE</scope>
    <source>
        <strain evidence="7">XHP0099</strain>
    </source>
</reference>
<accession>A0ABS6AFY2</accession>